<dbReference type="EMBL" id="JAERRI010000005">
    <property type="protein sequence ID" value="MBL1089941.1"/>
    <property type="molecule type" value="Genomic_DNA"/>
</dbReference>
<dbReference type="Proteomes" id="UP000629371">
    <property type="component" value="Unassembled WGS sequence"/>
</dbReference>
<evidence type="ECO:0000313" key="2">
    <source>
        <dbReference type="EMBL" id="MBL1089941.1"/>
    </source>
</evidence>
<feature type="compositionally biased region" description="Low complexity" evidence="1">
    <location>
        <begin position="61"/>
        <end position="76"/>
    </location>
</feature>
<gene>
    <name evidence="2" type="ORF">JK360_11105</name>
</gene>
<feature type="compositionally biased region" description="Basic and acidic residues" evidence="1">
    <location>
        <begin position="77"/>
        <end position="89"/>
    </location>
</feature>
<keyword evidence="3" id="KW-1185">Reference proteome</keyword>
<protein>
    <submittedName>
        <fullName evidence="2">Uncharacterized protein</fullName>
    </submittedName>
</protein>
<feature type="region of interest" description="Disordered" evidence="1">
    <location>
        <begin position="30"/>
        <end position="89"/>
    </location>
</feature>
<dbReference type="RefSeq" id="WP_201802776.1">
    <property type="nucleotide sequence ID" value="NZ_JAERRI010000005.1"/>
</dbReference>
<name>A0ABS1MQ87_9ACTN</name>
<proteinExistence type="predicted"/>
<organism evidence="2 3">
    <name type="scientific">Streptomyces siderophoricus</name>
    <dbReference type="NCBI Taxonomy" id="2802281"/>
    <lineage>
        <taxon>Bacteria</taxon>
        <taxon>Bacillati</taxon>
        <taxon>Actinomycetota</taxon>
        <taxon>Actinomycetes</taxon>
        <taxon>Kitasatosporales</taxon>
        <taxon>Streptomycetaceae</taxon>
        <taxon>Streptomyces</taxon>
    </lineage>
</organism>
<sequence>MSPVPCAGAHALPPRPHTALRLLCRFCSPGAGKSQFTAAGRRERETLDERLAEERPDNRPTDTGADDGAAPGPAEEAAVRVRDDTPRGR</sequence>
<comment type="caution">
    <text evidence="2">The sequence shown here is derived from an EMBL/GenBank/DDBJ whole genome shotgun (WGS) entry which is preliminary data.</text>
</comment>
<evidence type="ECO:0000256" key="1">
    <source>
        <dbReference type="SAM" id="MobiDB-lite"/>
    </source>
</evidence>
<evidence type="ECO:0000313" key="3">
    <source>
        <dbReference type="Proteomes" id="UP000629371"/>
    </source>
</evidence>
<reference evidence="2 3" key="1">
    <citation type="submission" date="2021-01" db="EMBL/GenBank/DDBJ databases">
        <title>WGS of actinomycetes isolated from Thailand.</title>
        <authorList>
            <person name="Thawai C."/>
        </authorList>
    </citation>
    <scope>NUCLEOTIDE SEQUENCE [LARGE SCALE GENOMIC DNA]</scope>
    <source>
        <strain evidence="2 3">CH9-7</strain>
    </source>
</reference>
<feature type="compositionally biased region" description="Basic and acidic residues" evidence="1">
    <location>
        <begin position="40"/>
        <end position="60"/>
    </location>
</feature>
<accession>A0ABS1MQ87</accession>